<protein>
    <submittedName>
        <fullName evidence="2">Uncharacterized protein</fullName>
    </submittedName>
</protein>
<evidence type="ECO:0000256" key="1">
    <source>
        <dbReference type="SAM" id="MobiDB-lite"/>
    </source>
</evidence>
<dbReference type="EMBL" id="FVGW01000006">
    <property type="protein sequence ID" value="SKM29428.1"/>
    <property type="molecule type" value="Genomic_DNA"/>
</dbReference>
<name>A0A1U1IEH7_9MYCO</name>
<gene>
    <name evidence="2" type="ORF">SAMEA2259716_03398</name>
</gene>
<sequence>MPNQFEQYGISQDDIDEALTSQEVIDAKVELANEAADYWRSVSPRDTDDYHDSIKVEQNGSDVSVGAYDPAANIIEYGNEKTPEFAPRAQTEAHFEARRKTSS</sequence>
<dbReference type="RefSeq" id="WP_074323455.1">
    <property type="nucleotide sequence ID" value="NZ_FVGW01000006.1"/>
</dbReference>
<dbReference type="AlphaFoldDB" id="A0A1U1IEH7"/>
<evidence type="ECO:0000313" key="3">
    <source>
        <dbReference type="Proteomes" id="UP000190074"/>
    </source>
</evidence>
<organism evidence="2 3">
    <name type="scientific">Mycobacteroides abscessus subsp. massiliense</name>
    <dbReference type="NCBI Taxonomy" id="1962118"/>
    <lineage>
        <taxon>Bacteria</taxon>
        <taxon>Bacillati</taxon>
        <taxon>Actinomycetota</taxon>
        <taxon>Actinomycetes</taxon>
        <taxon>Mycobacteriales</taxon>
        <taxon>Mycobacteriaceae</taxon>
        <taxon>Mycobacteroides</taxon>
        <taxon>Mycobacteroides abscessus</taxon>
    </lineage>
</organism>
<feature type="compositionally biased region" description="Basic and acidic residues" evidence="1">
    <location>
        <begin position="91"/>
        <end position="103"/>
    </location>
</feature>
<feature type="region of interest" description="Disordered" evidence="1">
    <location>
        <begin position="81"/>
        <end position="103"/>
    </location>
</feature>
<reference evidence="2 3" key="1">
    <citation type="submission" date="2016-11" db="EMBL/GenBank/DDBJ databases">
        <authorList>
            <consortium name="Pathogen Informatics"/>
        </authorList>
    </citation>
    <scope>NUCLEOTIDE SEQUENCE [LARGE SCALE GENOMIC DNA]</scope>
    <source>
        <strain evidence="2 3">911</strain>
    </source>
</reference>
<accession>A0A1U1IEH7</accession>
<evidence type="ECO:0000313" key="2">
    <source>
        <dbReference type="EMBL" id="SKM29428.1"/>
    </source>
</evidence>
<dbReference type="Proteomes" id="UP000190074">
    <property type="component" value="Unassembled WGS sequence"/>
</dbReference>
<proteinExistence type="predicted"/>